<reference evidence="2" key="1">
    <citation type="journal article" date="2012" name="PLoS ONE">
        <title>Novel Plasmids and Resistance Phenotypes in Yersinia pestis: Unique Plasmid Inventory of Strain Java 9 Mediates High Levels of Arsenic Resistance.</title>
        <authorList>
            <person name="Eppinger M."/>
            <person name="Radnedge L."/>
            <person name="Andersen G."/>
            <person name="Vietri N."/>
            <person name="Severson G."/>
            <person name="Mou S."/>
            <person name="Ravel J."/>
            <person name="Worsham P.L."/>
        </authorList>
    </citation>
    <scope>NUCLEOTIDE SEQUENCE [LARGE SCALE GENOMIC DNA]</scope>
    <source>
        <strain evidence="2">Java 9</strain>
        <plasmid evidence="2">pJARS35</plasmid>
    </source>
</reference>
<accession>E8PS93</accession>
<dbReference type="SUPFAM" id="SSF52540">
    <property type="entry name" value="P-loop containing nucleoside triphosphate hydrolases"/>
    <property type="match status" value="1"/>
</dbReference>
<dbReference type="PANTHER" id="PTHR13696:SF96">
    <property type="entry name" value="COBQ_COBB_MIND_PARA NUCLEOTIDE BINDING DOMAIN-CONTAINING PROTEIN"/>
    <property type="match status" value="1"/>
</dbReference>
<keyword evidence="2" id="KW-0614">Plasmid</keyword>
<dbReference type="Gene3D" id="3.40.50.300">
    <property type="entry name" value="P-loop containing nucleotide triphosphate hydrolases"/>
    <property type="match status" value="1"/>
</dbReference>
<dbReference type="PIRSF" id="PIRSF009320">
    <property type="entry name" value="Nuc_binding_HP_1000"/>
    <property type="match status" value="1"/>
</dbReference>
<feature type="domain" description="CobQ/CobB/MinD/ParA nucleotide binding" evidence="1">
    <location>
        <begin position="30"/>
        <end position="181"/>
    </location>
</feature>
<gene>
    <name evidence="2" type="primary">parA</name>
    <name evidence="2" type="ORF">YPJ_pJARS3541</name>
</gene>
<geneLocation type="plasmid" evidence="2">
    <name>pJARS35</name>
</geneLocation>
<sequence length="245" mass="27117">MYKDNVKTHSSLLNLYTVNHKEPKMGKILLVVSDKGGVGKSTYVANTASMLVNKGKSVIVLKTDKNKDMLSWSEKRQANGLLPVPVHEAYGNVTKEINRLSKLCEVLIVDCPGHDSHEFRSALTVSDIMVTLVKPSSDFESETLTSVTEKVRIAQKTNANLQPWVLMTRINPSKPRHTQKAIELDKILRSDSIWIQPLKTRISELDVFENACNEGAGVHDVARASSLSNAKAQLELVGMELGIIQ</sequence>
<dbReference type="InterPro" id="IPR002586">
    <property type="entry name" value="CobQ/CobB/MinD/ParA_Nub-bd_dom"/>
</dbReference>
<name>E8PS93_YERPE</name>
<organism evidence="2">
    <name type="scientific">Yersinia pestis Java 9</name>
    <dbReference type="NCBI Taxonomy" id="880632"/>
    <lineage>
        <taxon>Bacteria</taxon>
        <taxon>Pseudomonadati</taxon>
        <taxon>Pseudomonadota</taxon>
        <taxon>Gammaproteobacteria</taxon>
        <taxon>Enterobacterales</taxon>
        <taxon>Yersiniaceae</taxon>
        <taxon>Yersinia</taxon>
    </lineage>
</organism>
<evidence type="ECO:0000259" key="1">
    <source>
        <dbReference type="Pfam" id="PF01656"/>
    </source>
</evidence>
<proteinExistence type="predicted"/>
<dbReference type="CDD" id="cd02042">
    <property type="entry name" value="ParAB_family"/>
    <property type="match status" value="1"/>
</dbReference>
<protein>
    <submittedName>
        <fullName evidence="2">Plasmid partition protein</fullName>
    </submittedName>
</protein>
<dbReference type="InterPro" id="IPR027417">
    <property type="entry name" value="P-loop_NTPase"/>
</dbReference>
<dbReference type="EMBL" id="CP002179">
    <property type="protein sequence ID" value="ADW66893.1"/>
    <property type="molecule type" value="Genomic_DNA"/>
</dbReference>
<dbReference type="PANTHER" id="PTHR13696">
    <property type="entry name" value="P-LOOP CONTAINING NUCLEOSIDE TRIPHOSPHATE HYDROLASE"/>
    <property type="match status" value="1"/>
</dbReference>
<dbReference type="Pfam" id="PF01656">
    <property type="entry name" value="CbiA"/>
    <property type="match status" value="1"/>
</dbReference>
<dbReference type="AlphaFoldDB" id="E8PS93"/>
<evidence type="ECO:0000313" key="2">
    <source>
        <dbReference type="EMBL" id="ADW66893.1"/>
    </source>
</evidence>
<dbReference type="InterPro" id="IPR050678">
    <property type="entry name" value="DNA_Partitioning_ATPase"/>
</dbReference>